<dbReference type="Gene3D" id="3.40.309.10">
    <property type="entry name" value="Aldehyde Dehydrogenase, Chain A, domain 2"/>
    <property type="match status" value="1"/>
</dbReference>
<evidence type="ECO:0000256" key="1">
    <source>
        <dbReference type="ARBA" id="ARBA00023002"/>
    </source>
</evidence>
<comment type="caution">
    <text evidence="4">The sequence shown here is derived from an EMBL/GenBank/DDBJ whole genome shotgun (WGS) entry which is preliminary data.</text>
</comment>
<dbReference type="InterPro" id="IPR047110">
    <property type="entry name" value="GABD/Sad-like"/>
</dbReference>
<dbReference type="PANTHER" id="PTHR43217">
    <property type="entry name" value="SUCCINATE SEMIALDEHYDE DEHYDROGENASE [NAD(P)+] SAD"/>
    <property type="match status" value="1"/>
</dbReference>
<dbReference type="EMBL" id="PYSW02000016">
    <property type="protein sequence ID" value="KAG2386413.1"/>
    <property type="molecule type" value="Genomic_DNA"/>
</dbReference>
<reference evidence="4 5" key="1">
    <citation type="journal article" date="2018" name="BMC Genomics">
        <title>The genome of Naegleria lovaniensis, the basis for a comparative approach to unravel pathogenicity factors of the human pathogenic amoeba N. fowleri.</title>
        <authorList>
            <person name="Liechti N."/>
            <person name="Schurch N."/>
            <person name="Bruggmann R."/>
            <person name="Wittwer M."/>
        </authorList>
    </citation>
    <scope>NUCLEOTIDE SEQUENCE [LARGE SCALE GENOMIC DNA]</scope>
    <source>
        <strain evidence="4 5">ATCC 30569</strain>
    </source>
</reference>
<evidence type="ECO:0000259" key="3">
    <source>
        <dbReference type="Pfam" id="PF00171"/>
    </source>
</evidence>
<feature type="compositionally biased region" description="Polar residues" evidence="2">
    <location>
        <begin position="1"/>
        <end position="12"/>
    </location>
</feature>
<feature type="compositionally biased region" description="Polar residues" evidence="2">
    <location>
        <begin position="19"/>
        <end position="46"/>
    </location>
</feature>
<keyword evidence="1" id="KW-0560">Oxidoreductase</keyword>
<evidence type="ECO:0000313" key="4">
    <source>
        <dbReference type="EMBL" id="KAG2386413.1"/>
    </source>
</evidence>
<dbReference type="InterPro" id="IPR016161">
    <property type="entry name" value="Ald_DH/histidinol_DH"/>
</dbReference>
<dbReference type="Proteomes" id="UP000816034">
    <property type="component" value="Unassembled WGS sequence"/>
</dbReference>
<protein>
    <recommendedName>
        <fullName evidence="3">Aldehyde dehydrogenase domain-containing protein</fullName>
    </recommendedName>
</protein>
<keyword evidence="5" id="KW-1185">Reference proteome</keyword>
<sequence>MFKPSTRSTTAVRQVLKKSPTSSLIQQKAQSNPSVRNHYVSINPTTGKESEKKFKCLSNEQLEEAVQASWKSFEAWNPQLYSANSKELSDLIRWRCESVMNPLADLFDSKKHELAKLMALDMGKPLAQGVAEAEKCALLIRYYAKNAESIMRERIVTENEKHISKVVYQPLGPILQCAPFNFPYWQVIRFCVPAMLAGNTVLIRHNHQVPQCAESINHLFTEALDKSNAPKELSKLYQNLFLENEQVSTAIAHSKVRGVAFTGSTQVGKIIATQAAANLKKHVLELGGADAFIVLKDADLELAVKNAVTSRINNCGQTCIAAKRFIVEKDILPQFEKMLVERVNKLVVGNPLENGVEVGPMARKDLRDKLDEQVQLCKQQGAKILAGGFKVKDKEGWFYAPTVLSGVTPDNFAFHNELFGPVFVVIAAENADHAVSLANNSIYGLGGSVYSRDWKKGMKYAEKLECGLAFVNGIVRSSPDLPFGGVKESGYGRECGPEGMLEWCNIKTMSIEK</sequence>
<dbReference type="Gene3D" id="3.40.605.10">
    <property type="entry name" value="Aldehyde Dehydrogenase, Chain A, domain 1"/>
    <property type="match status" value="1"/>
</dbReference>
<dbReference type="InterPro" id="IPR016162">
    <property type="entry name" value="Ald_DH_N"/>
</dbReference>
<dbReference type="Pfam" id="PF00171">
    <property type="entry name" value="Aldedh"/>
    <property type="match status" value="1"/>
</dbReference>
<gene>
    <name evidence="4" type="ORF">C9374_002859</name>
</gene>
<proteinExistence type="predicted"/>
<dbReference type="GO" id="GO:0004777">
    <property type="term" value="F:succinate-semialdehyde dehydrogenase (NAD+) activity"/>
    <property type="evidence" value="ECO:0007669"/>
    <property type="project" value="TreeGrafter"/>
</dbReference>
<feature type="domain" description="Aldehyde dehydrogenase" evidence="3">
    <location>
        <begin position="38"/>
        <end position="508"/>
    </location>
</feature>
<dbReference type="RefSeq" id="XP_044550405.1">
    <property type="nucleotide sequence ID" value="XM_044692322.1"/>
</dbReference>
<organism evidence="4 5">
    <name type="scientific">Naegleria lovaniensis</name>
    <name type="common">Amoeba</name>
    <dbReference type="NCBI Taxonomy" id="51637"/>
    <lineage>
        <taxon>Eukaryota</taxon>
        <taxon>Discoba</taxon>
        <taxon>Heterolobosea</taxon>
        <taxon>Tetramitia</taxon>
        <taxon>Eutetramitia</taxon>
        <taxon>Vahlkampfiidae</taxon>
        <taxon>Naegleria</taxon>
    </lineage>
</organism>
<dbReference type="PANTHER" id="PTHR43217:SF1">
    <property type="entry name" value="SUCCINATE SEMIALDEHYDE DEHYDROGENASE [NAD(P)+] SAD"/>
    <property type="match status" value="1"/>
</dbReference>
<dbReference type="FunFam" id="3.40.309.10:FF:000009">
    <property type="entry name" value="Aldehyde dehydrogenase A"/>
    <property type="match status" value="1"/>
</dbReference>
<name>A0AA88GUV2_NAELO</name>
<dbReference type="InterPro" id="IPR016163">
    <property type="entry name" value="Ald_DH_C"/>
</dbReference>
<evidence type="ECO:0000256" key="2">
    <source>
        <dbReference type="SAM" id="MobiDB-lite"/>
    </source>
</evidence>
<evidence type="ECO:0000313" key="5">
    <source>
        <dbReference type="Proteomes" id="UP000816034"/>
    </source>
</evidence>
<dbReference type="SUPFAM" id="SSF53720">
    <property type="entry name" value="ALDH-like"/>
    <property type="match status" value="1"/>
</dbReference>
<dbReference type="GeneID" id="68095314"/>
<dbReference type="AlphaFoldDB" id="A0AA88GUV2"/>
<dbReference type="InterPro" id="IPR015590">
    <property type="entry name" value="Aldehyde_DH_dom"/>
</dbReference>
<accession>A0AA88GUV2</accession>
<feature type="region of interest" description="Disordered" evidence="2">
    <location>
        <begin position="1"/>
        <end position="46"/>
    </location>
</feature>